<evidence type="ECO:0000313" key="7">
    <source>
        <dbReference type="WBParaSite" id="PSU_v2.g12836.t1"/>
    </source>
</evidence>
<reference evidence="7" key="1">
    <citation type="submission" date="2022-11" db="UniProtKB">
        <authorList>
            <consortium name="WormBaseParasite"/>
        </authorList>
    </citation>
    <scope>IDENTIFICATION</scope>
</reference>
<evidence type="ECO:0000313" key="6">
    <source>
        <dbReference type="Proteomes" id="UP000887577"/>
    </source>
</evidence>
<dbReference type="WBParaSite" id="PSU_v2.g12836.t1">
    <property type="protein sequence ID" value="PSU_v2.g12836.t1"/>
    <property type="gene ID" value="PSU_v2.g12836"/>
</dbReference>
<dbReference type="InterPro" id="IPR000940">
    <property type="entry name" value="NNMT_TEMT_trans"/>
</dbReference>
<feature type="binding site" evidence="5">
    <location>
        <position position="86"/>
    </location>
    <ligand>
        <name>S-adenosyl-L-methionine</name>
        <dbReference type="ChEBI" id="CHEBI:59789"/>
    </ligand>
</feature>
<comment type="similarity">
    <text evidence="1">Belongs to the class I-like SAM-binding methyltransferase superfamily. NNMT/PNMT/TEMT family.</text>
</comment>
<keyword evidence="4 5" id="KW-0949">S-adenosyl-L-methionine</keyword>
<organism evidence="6 7">
    <name type="scientific">Panagrolaimus superbus</name>
    <dbReference type="NCBI Taxonomy" id="310955"/>
    <lineage>
        <taxon>Eukaryota</taxon>
        <taxon>Metazoa</taxon>
        <taxon>Ecdysozoa</taxon>
        <taxon>Nematoda</taxon>
        <taxon>Chromadorea</taxon>
        <taxon>Rhabditida</taxon>
        <taxon>Tylenchina</taxon>
        <taxon>Panagrolaimomorpha</taxon>
        <taxon>Panagrolaimoidea</taxon>
        <taxon>Panagrolaimidae</taxon>
        <taxon>Panagrolaimus</taxon>
    </lineage>
</organism>
<evidence type="ECO:0000256" key="3">
    <source>
        <dbReference type="ARBA" id="ARBA00022679"/>
    </source>
</evidence>
<feature type="binding site" evidence="5">
    <location>
        <begin position="80"/>
        <end position="81"/>
    </location>
    <ligand>
        <name>S-adenosyl-L-methionine</name>
        <dbReference type="ChEBI" id="CHEBI:59789"/>
    </ligand>
</feature>
<dbReference type="SUPFAM" id="SSF53335">
    <property type="entry name" value="S-adenosyl-L-methionine-dependent methyltransferases"/>
    <property type="match status" value="1"/>
</dbReference>
<name>A0A914XY13_9BILA</name>
<evidence type="ECO:0000256" key="1">
    <source>
        <dbReference type="ARBA" id="ARBA00007996"/>
    </source>
</evidence>
<dbReference type="Proteomes" id="UP000887577">
    <property type="component" value="Unplaced"/>
</dbReference>
<dbReference type="Pfam" id="PF01234">
    <property type="entry name" value="NNMT_PNMT_TEMT"/>
    <property type="match status" value="1"/>
</dbReference>
<evidence type="ECO:0000256" key="5">
    <source>
        <dbReference type="PIRSR" id="PIRSR000384-1"/>
    </source>
</evidence>
<keyword evidence="3" id="KW-0808">Transferase</keyword>
<proteinExistence type="inferred from homology"/>
<dbReference type="PROSITE" id="PS51681">
    <property type="entry name" value="SAM_MT_NNMT_PNMT_TEMT"/>
    <property type="match status" value="1"/>
</dbReference>
<protein>
    <submittedName>
        <fullName evidence="7">NNMT/PNMT/TEMT family protein</fullName>
    </submittedName>
</protein>
<feature type="binding site" evidence="5">
    <location>
        <position position="102"/>
    </location>
    <ligand>
        <name>S-adenosyl-L-methionine</name>
        <dbReference type="ChEBI" id="CHEBI:59789"/>
    </ligand>
</feature>
<dbReference type="InterPro" id="IPR053384">
    <property type="entry name" value="SAM-dep_methyltransferase"/>
</dbReference>
<dbReference type="PANTHER" id="PTHR10867:SF17">
    <property type="entry name" value="NICOTINAMIDE N-METHYLTRANSFERASE"/>
    <property type="match status" value="1"/>
</dbReference>
<dbReference type="AlphaFoldDB" id="A0A914XY13"/>
<accession>A0A914XY13</accession>
<dbReference type="GO" id="GO:0008170">
    <property type="term" value="F:N-methyltransferase activity"/>
    <property type="evidence" value="ECO:0007669"/>
    <property type="project" value="TreeGrafter"/>
</dbReference>
<dbReference type="PANTHER" id="PTHR10867">
    <property type="entry name" value="NNMT/PNMT/TEMT FAMILY MEMBER"/>
    <property type="match status" value="1"/>
</dbReference>
<evidence type="ECO:0000256" key="2">
    <source>
        <dbReference type="ARBA" id="ARBA00022603"/>
    </source>
</evidence>
<dbReference type="InterPro" id="IPR029063">
    <property type="entry name" value="SAM-dependent_MTases_sf"/>
</dbReference>
<feature type="binding site" evidence="5">
    <location>
        <position position="46"/>
    </location>
    <ligand>
        <name>S-adenosyl-L-methionine</name>
        <dbReference type="ChEBI" id="CHEBI:59789"/>
    </ligand>
</feature>
<feature type="binding site" evidence="5">
    <location>
        <position position="107"/>
    </location>
    <ligand>
        <name>S-adenosyl-L-methionine</name>
        <dbReference type="ChEBI" id="CHEBI:59789"/>
    </ligand>
</feature>
<feature type="binding site" evidence="5">
    <location>
        <position position="41"/>
    </location>
    <ligand>
        <name>S-adenosyl-L-methionine</name>
        <dbReference type="ChEBI" id="CHEBI:59789"/>
    </ligand>
</feature>
<evidence type="ECO:0000256" key="4">
    <source>
        <dbReference type="ARBA" id="ARBA00022691"/>
    </source>
</evidence>
<dbReference type="NCBIfam" id="NF041360">
    <property type="entry name" value="GntF_guanitoxin"/>
    <property type="match status" value="1"/>
</dbReference>
<dbReference type="GO" id="GO:0032259">
    <property type="term" value="P:methylation"/>
    <property type="evidence" value="ECO:0007669"/>
    <property type="project" value="UniProtKB-KW"/>
</dbReference>
<dbReference type="Gene3D" id="3.40.50.150">
    <property type="entry name" value="Vaccinia Virus protein VP39"/>
    <property type="match status" value="1"/>
</dbReference>
<keyword evidence="6" id="KW-1185">Reference proteome</keyword>
<keyword evidence="2" id="KW-0489">Methyltransferase</keyword>
<sequence length="282" mass="32657">MEELNNKLDKITFDENAEHDVSKDPIYAAKDHDSQFDPKQYLEGFYKTAKEDTAMQVILFFLPGVLYRLPEKVENLLDLGAGPTVYIPIAVRKRAENIFTSDYAEANRQTLKSWIESKSEFDWTNVCTWLSNIEATNESPKMMQELARSKMRGILSVNVHKDTVIQEVYYQHTEYKKEIPKQFDVVTTVFCLEYASETLEEYQNAVKNATSLIKNGGFLIQGGVLNADEYSFGGRRFRCHHLTKEQLLNCLKQNNMSIDEKESCFKLIIHDDIFILVSKKYM</sequence>
<dbReference type="GO" id="GO:0005829">
    <property type="term" value="C:cytosol"/>
    <property type="evidence" value="ECO:0007669"/>
    <property type="project" value="TreeGrafter"/>
</dbReference>
<dbReference type="PIRSF" id="PIRSF000384">
    <property type="entry name" value="PNMTase"/>
    <property type="match status" value="1"/>
</dbReference>